<dbReference type="Proteomes" id="UP001158067">
    <property type="component" value="Unassembled WGS sequence"/>
</dbReference>
<accession>A0ABY1QNU3</accession>
<name>A0ABY1QNU3_9BACT</name>
<comment type="caution">
    <text evidence="1">The sequence shown here is derived from an EMBL/GenBank/DDBJ whole genome shotgun (WGS) entry which is preliminary data.</text>
</comment>
<dbReference type="EMBL" id="FXUG01000020">
    <property type="protein sequence ID" value="SMP76053.1"/>
    <property type="molecule type" value="Genomic_DNA"/>
</dbReference>
<evidence type="ECO:0000313" key="2">
    <source>
        <dbReference type="Proteomes" id="UP001158067"/>
    </source>
</evidence>
<organism evidence="1 2">
    <name type="scientific">Neorhodopirellula lusitana</name>
    <dbReference type="NCBI Taxonomy" id="445327"/>
    <lineage>
        <taxon>Bacteria</taxon>
        <taxon>Pseudomonadati</taxon>
        <taxon>Planctomycetota</taxon>
        <taxon>Planctomycetia</taxon>
        <taxon>Pirellulales</taxon>
        <taxon>Pirellulaceae</taxon>
        <taxon>Neorhodopirellula</taxon>
    </lineage>
</organism>
<evidence type="ECO:0000313" key="1">
    <source>
        <dbReference type="EMBL" id="SMP76053.1"/>
    </source>
</evidence>
<protein>
    <submittedName>
        <fullName evidence="1">Uncharacterized protein</fullName>
    </submittedName>
</protein>
<keyword evidence="2" id="KW-1185">Reference proteome</keyword>
<gene>
    <name evidence="1" type="ORF">SAMN06265222_12077</name>
</gene>
<reference evidence="1 2" key="1">
    <citation type="submission" date="2017-05" db="EMBL/GenBank/DDBJ databases">
        <authorList>
            <person name="Varghese N."/>
            <person name="Submissions S."/>
        </authorList>
    </citation>
    <scope>NUCLEOTIDE SEQUENCE [LARGE SCALE GENOMIC DNA]</scope>
    <source>
        <strain evidence="1 2">DSM 25457</strain>
    </source>
</reference>
<sequence length="61" mass="6715">MVGNCLMHQSNSIRGSQIDLVVNMATAPAKIPRKPKTDLKSVRYESLRLKPVPFVSGTFSV</sequence>
<proteinExistence type="predicted"/>